<dbReference type="InterPro" id="IPR025285">
    <property type="entry name" value="DUF4145"/>
</dbReference>
<gene>
    <name evidence="2" type="ORF">NCTC9077_01259</name>
</gene>
<dbReference type="AlphaFoldDB" id="A0A376VFX5"/>
<dbReference type="Pfam" id="PF13643">
    <property type="entry name" value="DUF4145"/>
    <property type="match status" value="1"/>
</dbReference>
<sequence length="218" mass="24314">MVVNDHMETVEHYENPFKSPAFNEEAFNCPFCMAYAQQDWSGLRDKYGALKEVSLSKCRNCSRIAYWYDKRMIVPQASGIEPPNTDMPADCVADYMEARNIFNLSPKGSAAILRLCLQKLMVHLGLEGDKINDDIATLVQKGLPEEIQQALDICRVVGNNAVHPGEINIDDSPEIAASLFGLINLIVEERITRPQKVAKMYANLPAGAKAAIERRDAK</sequence>
<proteinExistence type="predicted"/>
<protein>
    <recommendedName>
        <fullName evidence="1">DUF4145 domain-containing protein</fullName>
    </recommendedName>
</protein>
<dbReference type="Proteomes" id="UP000254495">
    <property type="component" value="Unassembled WGS sequence"/>
</dbReference>
<feature type="domain" description="DUF4145" evidence="1">
    <location>
        <begin position="97"/>
        <end position="175"/>
    </location>
</feature>
<organism evidence="2 3">
    <name type="scientific">Escherichia coli</name>
    <dbReference type="NCBI Taxonomy" id="562"/>
    <lineage>
        <taxon>Bacteria</taxon>
        <taxon>Pseudomonadati</taxon>
        <taxon>Pseudomonadota</taxon>
        <taxon>Gammaproteobacteria</taxon>
        <taxon>Enterobacterales</taxon>
        <taxon>Enterobacteriaceae</taxon>
        <taxon>Escherichia</taxon>
    </lineage>
</organism>
<reference evidence="2 3" key="1">
    <citation type="submission" date="2018-06" db="EMBL/GenBank/DDBJ databases">
        <authorList>
            <consortium name="Pathogen Informatics"/>
            <person name="Doyle S."/>
        </authorList>
    </citation>
    <scope>NUCLEOTIDE SEQUENCE [LARGE SCALE GENOMIC DNA]</scope>
    <source>
        <strain evidence="2 3">NCTC9077</strain>
    </source>
</reference>
<evidence type="ECO:0000313" key="3">
    <source>
        <dbReference type="Proteomes" id="UP000254495"/>
    </source>
</evidence>
<name>A0A376VFX5_ECOLX</name>
<dbReference type="EMBL" id="UGCU01000001">
    <property type="protein sequence ID" value="STJ09630.1"/>
    <property type="molecule type" value="Genomic_DNA"/>
</dbReference>
<accession>A0A376VFX5</accession>
<evidence type="ECO:0000313" key="2">
    <source>
        <dbReference type="EMBL" id="STJ09630.1"/>
    </source>
</evidence>
<evidence type="ECO:0000259" key="1">
    <source>
        <dbReference type="Pfam" id="PF13643"/>
    </source>
</evidence>